<feature type="region of interest" description="Disordered" evidence="1">
    <location>
        <begin position="175"/>
        <end position="252"/>
    </location>
</feature>
<evidence type="ECO:0000313" key="2">
    <source>
        <dbReference type="EMBL" id="KPI87676.1"/>
    </source>
</evidence>
<gene>
    <name evidence="2" type="ORF">ABL78_3214</name>
</gene>
<evidence type="ECO:0000313" key="3">
    <source>
        <dbReference type="Proteomes" id="UP000038009"/>
    </source>
</evidence>
<feature type="region of interest" description="Disordered" evidence="1">
    <location>
        <begin position="70"/>
        <end position="89"/>
    </location>
</feature>
<evidence type="ECO:0000256" key="1">
    <source>
        <dbReference type="SAM" id="MobiDB-lite"/>
    </source>
</evidence>
<name>A0A0N0P6I4_LEPSE</name>
<keyword evidence="3" id="KW-1185">Reference proteome</keyword>
<protein>
    <submittedName>
        <fullName evidence="2">Uncharacterized protein</fullName>
    </submittedName>
</protein>
<dbReference type="AlphaFoldDB" id="A0A0N0P6I4"/>
<accession>A0A0N0P6I4</accession>
<comment type="caution">
    <text evidence="2">The sequence shown here is derived from an EMBL/GenBank/DDBJ whole genome shotgun (WGS) entry which is preliminary data.</text>
</comment>
<dbReference type="Proteomes" id="UP000038009">
    <property type="component" value="Unassembled WGS sequence"/>
</dbReference>
<dbReference type="VEuPathDB" id="TriTrypDB:Lsey_0077_0030"/>
<dbReference type="OrthoDB" id="278408at2759"/>
<reference evidence="2 3" key="1">
    <citation type="journal article" date="2015" name="PLoS Pathog.">
        <title>Leptomonas seymouri: Adaptations to the Dixenous Life Cycle Analyzed by Genome Sequencing, Transcriptome Profiling and Co-infection with Leishmania donovani.</title>
        <authorList>
            <person name="Kraeva N."/>
            <person name="Butenko A."/>
            <person name="Hlavacova J."/>
            <person name="Kostygov A."/>
            <person name="Myskova J."/>
            <person name="Grybchuk D."/>
            <person name="Lestinova T."/>
            <person name="Votypka J."/>
            <person name="Volf P."/>
            <person name="Opperdoes F."/>
            <person name="Flegontov P."/>
            <person name="Lukes J."/>
            <person name="Yurchenko V."/>
        </authorList>
    </citation>
    <scope>NUCLEOTIDE SEQUENCE [LARGE SCALE GENOMIC DNA]</scope>
    <source>
        <strain evidence="2 3">ATCC 30220</strain>
    </source>
</reference>
<feature type="compositionally biased region" description="Acidic residues" evidence="1">
    <location>
        <begin position="227"/>
        <end position="252"/>
    </location>
</feature>
<sequence>MSGAGRKHRAKHLTRQYLDVSGWVGPKEGETLAICLESPHGQHVRVLLLFARPQDVPNLAKVELDAERKAAVTPSPGGDSGASTSSVPQEGEMTLLEREQLAFLPGKFHKVIWLSIKDVVVVSDGTVVFKPSPEQIENFLRDPSHSEWRERIAAAQQKAEDQRVAIQRMPQYGASAQTTTSVLTGPQVHRGTHKNGELGDGDDEDVTDLVNPNWRNIKHHQQYFYGADDDDSDEEKDEEADEEEEVEDEQKM</sequence>
<organism evidence="2 3">
    <name type="scientific">Leptomonas seymouri</name>
    <dbReference type="NCBI Taxonomy" id="5684"/>
    <lineage>
        <taxon>Eukaryota</taxon>
        <taxon>Discoba</taxon>
        <taxon>Euglenozoa</taxon>
        <taxon>Kinetoplastea</taxon>
        <taxon>Metakinetoplastina</taxon>
        <taxon>Trypanosomatida</taxon>
        <taxon>Trypanosomatidae</taxon>
        <taxon>Leishmaniinae</taxon>
        <taxon>Leptomonas</taxon>
    </lineage>
</organism>
<dbReference type="OMA" id="NPNWRNI"/>
<dbReference type="EMBL" id="LJSK01000077">
    <property type="protein sequence ID" value="KPI87676.1"/>
    <property type="molecule type" value="Genomic_DNA"/>
</dbReference>
<proteinExistence type="predicted"/>
<feature type="compositionally biased region" description="Polar residues" evidence="1">
    <location>
        <begin position="175"/>
        <end position="184"/>
    </location>
</feature>